<evidence type="ECO:0000256" key="3">
    <source>
        <dbReference type="ARBA" id="ARBA00022452"/>
    </source>
</evidence>
<evidence type="ECO:0000256" key="10">
    <source>
        <dbReference type="ARBA" id="ARBA00023237"/>
    </source>
</evidence>
<feature type="domain" description="TonB-dependent receptor plug" evidence="15">
    <location>
        <begin position="63"/>
        <end position="177"/>
    </location>
</feature>
<evidence type="ECO:0000256" key="9">
    <source>
        <dbReference type="ARBA" id="ARBA00023136"/>
    </source>
</evidence>
<keyword evidence="17" id="KW-1185">Reference proteome</keyword>
<organism evidence="16 17">
    <name type="scientific">Stagnimonas aquatica</name>
    <dbReference type="NCBI Taxonomy" id="2689987"/>
    <lineage>
        <taxon>Bacteria</taxon>
        <taxon>Pseudomonadati</taxon>
        <taxon>Pseudomonadota</taxon>
        <taxon>Gammaproteobacteria</taxon>
        <taxon>Nevskiales</taxon>
        <taxon>Nevskiaceae</taxon>
        <taxon>Stagnimonas</taxon>
    </lineage>
</organism>
<feature type="signal peptide" evidence="13">
    <location>
        <begin position="1"/>
        <end position="20"/>
    </location>
</feature>
<comment type="caution">
    <text evidence="16">The sequence shown here is derived from an EMBL/GenBank/DDBJ whole genome shotgun (WGS) entry which is preliminary data.</text>
</comment>
<comment type="subcellular location">
    <subcellularLocation>
        <location evidence="1 11">Cell outer membrane</location>
        <topology evidence="1 11">Multi-pass membrane protein</topology>
    </subcellularLocation>
</comment>
<evidence type="ECO:0000256" key="11">
    <source>
        <dbReference type="PROSITE-ProRule" id="PRU01360"/>
    </source>
</evidence>
<dbReference type="InterPro" id="IPR000531">
    <property type="entry name" value="Beta-barrel_TonB"/>
</dbReference>
<dbReference type="InterPro" id="IPR036942">
    <property type="entry name" value="Beta-barrel_TonB_sf"/>
</dbReference>
<dbReference type="Pfam" id="PF00593">
    <property type="entry name" value="TonB_dep_Rec_b-barrel"/>
    <property type="match status" value="1"/>
</dbReference>
<keyword evidence="2 11" id="KW-0813">Transport</keyword>
<evidence type="ECO:0000256" key="12">
    <source>
        <dbReference type="RuleBase" id="RU003357"/>
    </source>
</evidence>
<evidence type="ECO:0000313" key="17">
    <source>
        <dbReference type="Proteomes" id="UP000282106"/>
    </source>
</evidence>
<accession>A0A3N0VIN2</accession>
<sequence>MKRERIAGAVLLLAATAAPAQETVGTLPVQSLPEAGQATPGEQPQVVELERVTVTGELLKRDISRTTSSVAVHTGAEIERGTAEDVYDLIRATPNASLDDSDYGVGGMTLRGIGSYGASGSGAYAAYGTASAVVLDGVGLPRSALSYADLSAFDLDSVEILRGPQSTSQGRNAMAGAVILNTRVPEPEESFSPELRGRISAGSAQARQYAGALGATLWPEALAARLVYDHRQDDGDSFNATRDERDWARQRSDSLRLRLNWRPGGDGGRYQAMAGVSELRRSQGSSYVPMSEEHSRTALSDAPQDYRNRAWLYSLEQRLSLSETWRLRAISAYVESDTHSRFDGDYTAEAQNATEQQENARAYSQELRADYAGERVQASFGAYYYRDRNRDDQSGFINVNALLEIAGACGLQLVCAAPLGNILFEATSPTRVEDMAVFGELDWALTPGLTLTAGARLDQERNRRVITSNYRGDSPTASLAVALLGGAGVLPNDVNIPVSRQFSEFLPKLAARYELIDDWYLGAAYAEGYRPGGDGYNQVSGRHFRFESERTRNYELSLKGRHRPWKLEAALNLFRTRWEDLQIQQGSGTDNYMGNAGPAQIRGGELELRWRPLRPLRLIGGVGLTHGRFGEGVQTSDNVDLSGHRLPKAPAYSATLALEWMPLPGLLIRPDMQWSGRAAGDSENTAAYELPAYQLINLALRWQRGPVGLFLAGSNLADTHYRKDANGYSFSKVDVVSLGAGRRLSAGLDFQFR</sequence>
<dbReference type="GO" id="GO:0006826">
    <property type="term" value="P:iron ion transport"/>
    <property type="evidence" value="ECO:0007669"/>
    <property type="project" value="UniProtKB-KW"/>
</dbReference>
<evidence type="ECO:0000256" key="8">
    <source>
        <dbReference type="ARBA" id="ARBA00023077"/>
    </source>
</evidence>
<dbReference type="PANTHER" id="PTHR32552:SF81">
    <property type="entry name" value="TONB-DEPENDENT OUTER MEMBRANE RECEPTOR"/>
    <property type="match status" value="1"/>
</dbReference>
<dbReference type="Pfam" id="PF07715">
    <property type="entry name" value="Plug"/>
    <property type="match status" value="1"/>
</dbReference>
<keyword evidence="10 11" id="KW-0998">Cell outer membrane</keyword>
<dbReference type="SUPFAM" id="SSF56935">
    <property type="entry name" value="Porins"/>
    <property type="match status" value="1"/>
</dbReference>
<keyword evidence="8 12" id="KW-0798">TonB box</keyword>
<evidence type="ECO:0000256" key="4">
    <source>
        <dbReference type="ARBA" id="ARBA00022496"/>
    </source>
</evidence>
<dbReference type="EMBL" id="RJVO01000002">
    <property type="protein sequence ID" value="ROH92078.1"/>
    <property type="molecule type" value="Genomic_DNA"/>
</dbReference>
<keyword evidence="7" id="KW-0406">Ion transport</keyword>
<dbReference type="InParanoid" id="A0A3N0VIN2"/>
<proteinExistence type="inferred from homology"/>
<protein>
    <submittedName>
        <fullName evidence="16">TonB-dependent receptor</fullName>
    </submittedName>
</protein>
<evidence type="ECO:0000256" key="7">
    <source>
        <dbReference type="ARBA" id="ARBA00023065"/>
    </source>
</evidence>
<reference evidence="16 17" key="1">
    <citation type="submission" date="2018-10" db="EMBL/GenBank/DDBJ databases">
        <authorList>
            <person name="Chen W.-M."/>
        </authorList>
    </citation>
    <scope>NUCLEOTIDE SEQUENCE [LARGE SCALE GENOMIC DNA]</scope>
    <source>
        <strain evidence="16 17">THS-13</strain>
    </source>
</reference>
<dbReference type="Proteomes" id="UP000282106">
    <property type="component" value="Unassembled WGS sequence"/>
</dbReference>
<feature type="domain" description="TonB-dependent receptor-like beta-barrel" evidence="14">
    <location>
        <begin position="250"/>
        <end position="716"/>
    </location>
</feature>
<keyword evidence="6" id="KW-0408">Iron</keyword>
<evidence type="ECO:0000256" key="1">
    <source>
        <dbReference type="ARBA" id="ARBA00004571"/>
    </source>
</evidence>
<evidence type="ECO:0000259" key="14">
    <source>
        <dbReference type="Pfam" id="PF00593"/>
    </source>
</evidence>
<gene>
    <name evidence="16" type="ORF">ED208_06835</name>
</gene>
<keyword evidence="3 11" id="KW-1134">Transmembrane beta strand</keyword>
<dbReference type="CDD" id="cd01347">
    <property type="entry name" value="ligand_gated_channel"/>
    <property type="match status" value="1"/>
</dbReference>
<keyword evidence="13" id="KW-0732">Signal</keyword>
<dbReference type="GO" id="GO:0009279">
    <property type="term" value="C:cell outer membrane"/>
    <property type="evidence" value="ECO:0007669"/>
    <property type="project" value="UniProtKB-SubCell"/>
</dbReference>
<keyword evidence="4" id="KW-0410">Iron transport</keyword>
<dbReference type="PANTHER" id="PTHR32552">
    <property type="entry name" value="FERRICHROME IRON RECEPTOR-RELATED"/>
    <property type="match status" value="1"/>
</dbReference>
<keyword evidence="16" id="KW-0675">Receptor</keyword>
<dbReference type="InterPro" id="IPR012910">
    <property type="entry name" value="Plug_dom"/>
</dbReference>
<name>A0A3N0VIN2_9GAMM</name>
<feature type="chain" id="PRO_5018090475" evidence="13">
    <location>
        <begin position="21"/>
        <end position="753"/>
    </location>
</feature>
<dbReference type="PROSITE" id="PS52016">
    <property type="entry name" value="TONB_DEPENDENT_REC_3"/>
    <property type="match status" value="1"/>
</dbReference>
<dbReference type="AlphaFoldDB" id="A0A3N0VIN2"/>
<evidence type="ECO:0000259" key="15">
    <source>
        <dbReference type="Pfam" id="PF07715"/>
    </source>
</evidence>
<keyword evidence="5 11" id="KW-0812">Transmembrane</keyword>
<evidence type="ECO:0000313" key="16">
    <source>
        <dbReference type="EMBL" id="ROH92078.1"/>
    </source>
</evidence>
<dbReference type="Gene3D" id="2.40.170.20">
    <property type="entry name" value="TonB-dependent receptor, beta-barrel domain"/>
    <property type="match status" value="1"/>
</dbReference>
<comment type="similarity">
    <text evidence="11 12">Belongs to the TonB-dependent receptor family.</text>
</comment>
<dbReference type="RefSeq" id="WP_123211121.1">
    <property type="nucleotide sequence ID" value="NZ_RJVO01000002.1"/>
</dbReference>
<keyword evidence="9 11" id="KW-0472">Membrane</keyword>
<evidence type="ECO:0000256" key="5">
    <source>
        <dbReference type="ARBA" id="ARBA00022692"/>
    </source>
</evidence>
<evidence type="ECO:0000256" key="2">
    <source>
        <dbReference type="ARBA" id="ARBA00022448"/>
    </source>
</evidence>
<dbReference type="InterPro" id="IPR039426">
    <property type="entry name" value="TonB-dep_rcpt-like"/>
</dbReference>
<evidence type="ECO:0000256" key="6">
    <source>
        <dbReference type="ARBA" id="ARBA00023004"/>
    </source>
</evidence>
<evidence type="ECO:0000256" key="13">
    <source>
        <dbReference type="SAM" id="SignalP"/>
    </source>
</evidence>